<sequence length="121" mass="13643">MNRYSLIRPRALIASGFGSNCHWLCISGYWMNGNSLPTLAIHAQGLSLVYRSLPRTFNWFVISFVFVTSSVCLPFTFAFEPVPIDRLVLVVGEESSRRKNVVDGKTELRSFRVGRSRPTTA</sequence>
<geneLocation type="mitochondrion" evidence="2"/>
<name>A0A124GNT1_PICGL</name>
<protein>
    <submittedName>
        <fullName evidence="2">Uncharacterized protein</fullName>
    </submittedName>
</protein>
<keyword evidence="2" id="KW-0496">Mitochondrion</keyword>
<organism evidence="2">
    <name type="scientific">Picea glauca</name>
    <name type="common">White spruce</name>
    <name type="synonym">Pinus glauca</name>
    <dbReference type="NCBI Taxonomy" id="3330"/>
    <lineage>
        <taxon>Eukaryota</taxon>
        <taxon>Viridiplantae</taxon>
        <taxon>Streptophyta</taxon>
        <taxon>Embryophyta</taxon>
        <taxon>Tracheophyta</taxon>
        <taxon>Spermatophyta</taxon>
        <taxon>Pinopsida</taxon>
        <taxon>Pinidae</taxon>
        <taxon>Conifers I</taxon>
        <taxon>Pinales</taxon>
        <taxon>Pinaceae</taxon>
        <taxon>Picea</taxon>
    </lineage>
</organism>
<reference evidence="2" key="1">
    <citation type="journal article" date="2015" name="Genome Biol. Evol.">
        <title>Organellar Genomes of White Spruce (Picea glauca): Assembly and Annotation.</title>
        <authorList>
            <person name="Jackman S.D."/>
            <person name="Warren R.L."/>
            <person name="Gibb E.A."/>
            <person name="Vandervalk B.P."/>
            <person name="Mohamadi H."/>
            <person name="Chu J."/>
            <person name="Raymond A."/>
            <person name="Pleasance S."/>
            <person name="Coope R."/>
            <person name="Wildung M.R."/>
            <person name="Ritland C.E."/>
            <person name="Bousquet J."/>
            <person name="Jones S.J."/>
            <person name="Bohlmann J."/>
            <person name="Birol I."/>
        </authorList>
    </citation>
    <scope>NUCLEOTIDE SEQUENCE [LARGE SCALE GENOMIC DNA]</scope>
    <source>
        <tissue evidence="2">Flushing bud</tissue>
    </source>
</reference>
<keyword evidence="1" id="KW-0472">Membrane</keyword>
<accession>A0A124GNT1</accession>
<comment type="caution">
    <text evidence="2">The sequence shown here is derived from an EMBL/GenBank/DDBJ whole genome shotgun (WGS) entry which is preliminary data.</text>
</comment>
<keyword evidence="1" id="KW-0812">Transmembrane</keyword>
<dbReference type="EMBL" id="LKAM01000002">
    <property type="protein sequence ID" value="KUM49776.1"/>
    <property type="molecule type" value="Genomic_DNA"/>
</dbReference>
<evidence type="ECO:0000313" key="2">
    <source>
        <dbReference type="EMBL" id="KUM49776.1"/>
    </source>
</evidence>
<evidence type="ECO:0000256" key="1">
    <source>
        <dbReference type="SAM" id="Phobius"/>
    </source>
</evidence>
<proteinExistence type="predicted"/>
<dbReference type="AlphaFoldDB" id="A0A124GNT1"/>
<gene>
    <name evidence="2" type="ORF">ABT39_MTgene3003</name>
</gene>
<keyword evidence="1" id="KW-1133">Transmembrane helix</keyword>
<feature type="transmembrane region" description="Helical" evidence="1">
    <location>
        <begin position="57"/>
        <end position="79"/>
    </location>
</feature>